<dbReference type="Pfam" id="PF13090">
    <property type="entry name" value="PP_kinase_C"/>
    <property type="match status" value="1"/>
</dbReference>
<dbReference type="Gene3D" id="3.30.1840.10">
    <property type="entry name" value="Polyphosphate kinase middle domain"/>
    <property type="match status" value="1"/>
</dbReference>
<keyword evidence="17" id="KW-1185">Reference proteome</keyword>
<dbReference type="NCBIfam" id="NF003917">
    <property type="entry name" value="PRK05443.1-1"/>
    <property type="match status" value="1"/>
</dbReference>
<gene>
    <name evidence="16" type="primary">ppk1</name>
    <name evidence="8" type="synonym">ppk</name>
    <name evidence="15" type="ORF">Strain138_002081</name>
    <name evidence="16" type="ORF">Strain318_002080</name>
</gene>
<dbReference type="GO" id="GO:0005524">
    <property type="term" value="F:ATP binding"/>
    <property type="evidence" value="ECO:0007669"/>
    <property type="project" value="UniProtKB-KW"/>
</dbReference>
<comment type="similarity">
    <text evidence="8 9">Belongs to the polyphosphate kinase 1 (PPK1) family.</text>
</comment>
<dbReference type="EC" id="2.7.4.1" evidence="8 9"/>
<dbReference type="SUPFAM" id="SSF56024">
    <property type="entry name" value="Phospholipase D/nuclease"/>
    <property type="match status" value="2"/>
</dbReference>
<feature type="binding site" evidence="8">
    <location>
        <position position="383"/>
    </location>
    <ligand>
        <name>Mg(2+)</name>
        <dbReference type="ChEBI" id="CHEBI:18420"/>
    </ligand>
</feature>
<dbReference type="InterPro" id="IPR003414">
    <property type="entry name" value="PP_kinase"/>
</dbReference>
<dbReference type="KEGG" id="pspc:Strain318_002080"/>
<evidence type="ECO:0000259" key="11">
    <source>
        <dbReference type="Pfam" id="PF02503"/>
    </source>
</evidence>
<dbReference type="CDD" id="cd09165">
    <property type="entry name" value="PLDc_PaPPK1_C1_like"/>
    <property type="match status" value="1"/>
</dbReference>
<dbReference type="Proteomes" id="UP001229955">
    <property type="component" value="Chromosome"/>
</dbReference>
<keyword evidence="3 8" id="KW-0479">Metal-binding</keyword>
<dbReference type="Gene3D" id="3.30.870.10">
    <property type="entry name" value="Endonuclease Chain A"/>
    <property type="match status" value="2"/>
</dbReference>
<evidence type="ECO:0000256" key="9">
    <source>
        <dbReference type="RuleBase" id="RU003800"/>
    </source>
</evidence>
<dbReference type="GO" id="GO:0008976">
    <property type="term" value="F:polyphosphate kinase activity"/>
    <property type="evidence" value="ECO:0007669"/>
    <property type="project" value="UniProtKB-UniRule"/>
</dbReference>
<dbReference type="PANTHER" id="PTHR30218">
    <property type="entry name" value="POLYPHOSPHATE KINASE"/>
    <property type="match status" value="1"/>
</dbReference>
<keyword evidence="7 8" id="KW-0460">Magnesium</keyword>
<dbReference type="GO" id="GO:0046872">
    <property type="term" value="F:metal ion binding"/>
    <property type="evidence" value="ECO:0007669"/>
    <property type="project" value="UniProtKB-KW"/>
</dbReference>
<evidence type="ECO:0000256" key="1">
    <source>
        <dbReference type="ARBA" id="ARBA00022553"/>
    </source>
</evidence>
<dbReference type="EMBL" id="CP130612">
    <property type="protein sequence ID" value="WKW12772.1"/>
    <property type="molecule type" value="Genomic_DNA"/>
</dbReference>
<evidence type="ECO:0000256" key="6">
    <source>
        <dbReference type="ARBA" id="ARBA00022840"/>
    </source>
</evidence>
<dbReference type="NCBIfam" id="NF003918">
    <property type="entry name" value="PRK05443.1-2"/>
    <property type="match status" value="1"/>
</dbReference>
<dbReference type="GO" id="GO:0006799">
    <property type="term" value="P:polyphosphate biosynthetic process"/>
    <property type="evidence" value="ECO:0007669"/>
    <property type="project" value="UniProtKB-UniRule"/>
</dbReference>
<keyword evidence="6 8" id="KW-0067">ATP-binding</keyword>
<dbReference type="InterPro" id="IPR024953">
    <property type="entry name" value="PP_kinase_middle"/>
</dbReference>
<feature type="binding site" evidence="8">
    <location>
        <position position="413"/>
    </location>
    <ligand>
        <name>Mg(2+)</name>
        <dbReference type="ChEBI" id="CHEBI:18420"/>
    </ligand>
</feature>
<dbReference type="SUPFAM" id="SSF140356">
    <property type="entry name" value="PPK N-terminal domain-like"/>
    <property type="match status" value="1"/>
</dbReference>
<evidence type="ECO:0000256" key="4">
    <source>
        <dbReference type="ARBA" id="ARBA00022741"/>
    </source>
</evidence>
<evidence type="ECO:0000259" key="13">
    <source>
        <dbReference type="Pfam" id="PF13090"/>
    </source>
</evidence>
<feature type="binding site" evidence="8">
    <location>
        <position position="476"/>
    </location>
    <ligand>
        <name>ATP</name>
        <dbReference type="ChEBI" id="CHEBI:30616"/>
    </ligand>
</feature>
<dbReference type="SUPFAM" id="SSF143724">
    <property type="entry name" value="PHP14-like"/>
    <property type="match status" value="1"/>
</dbReference>
<feature type="domain" description="Polyphosphate kinase C-terminal" evidence="14">
    <location>
        <begin position="338"/>
        <end position="504"/>
    </location>
</feature>
<keyword evidence="2 8" id="KW-0808">Transferase</keyword>
<dbReference type="EMBL" id="CP130613">
    <property type="protein sequence ID" value="WKW15679.1"/>
    <property type="molecule type" value="Genomic_DNA"/>
</dbReference>
<evidence type="ECO:0000256" key="3">
    <source>
        <dbReference type="ARBA" id="ARBA00022723"/>
    </source>
</evidence>
<dbReference type="InterPro" id="IPR025200">
    <property type="entry name" value="PPK_C_dom2"/>
</dbReference>
<evidence type="ECO:0000256" key="5">
    <source>
        <dbReference type="ARBA" id="ARBA00022777"/>
    </source>
</evidence>
<dbReference type="Pfam" id="PF13089">
    <property type="entry name" value="PP_kinase_N"/>
    <property type="match status" value="1"/>
</dbReference>
<feature type="region of interest" description="Disordered" evidence="10">
    <location>
        <begin position="708"/>
        <end position="729"/>
    </location>
</feature>
<feature type="active site" description="Phosphohistidine intermediate" evidence="8">
    <location>
        <position position="443"/>
    </location>
</feature>
<protein>
    <recommendedName>
        <fullName evidence="8 9">Polyphosphate kinase</fullName>
        <ecNumber evidence="8 9">2.7.4.1</ecNumber>
    </recommendedName>
    <alternativeName>
        <fullName evidence="8">ATP-polyphosphate phosphotransferase</fullName>
    </alternativeName>
    <alternativeName>
        <fullName evidence="8">Polyphosphoric acid kinase</fullName>
    </alternativeName>
</protein>
<dbReference type="NCBIfam" id="TIGR03705">
    <property type="entry name" value="poly_P_kin"/>
    <property type="match status" value="1"/>
</dbReference>
<keyword evidence="5 8" id="KW-0418">Kinase</keyword>
<keyword evidence="4 8" id="KW-0547">Nucleotide-binding</keyword>
<dbReference type="AlphaFoldDB" id="A0AA49K1C4"/>
<comment type="catalytic activity">
    <reaction evidence="8 9">
        <text>[phosphate](n) + ATP = [phosphate](n+1) + ADP</text>
        <dbReference type="Rhea" id="RHEA:19573"/>
        <dbReference type="Rhea" id="RHEA-COMP:9859"/>
        <dbReference type="Rhea" id="RHEA-COMP:14280"/>
        <dbReference type="ChEBI" id="CHEBI:16838"/>
        <dbReference type="ChEBI" id="CHEBI:30616"/>
        <dbReference type="ChEBI" id="CHEBI:456216"/>
        <dbReference type="EC" id="2.7.4.1"/>
    </reaction>
</comment>
<evidence type="ECO:0000256" key="8">
    <source>
        <dbReference type="HAMAP-Rule" id="MF_00347"/>
    </source>
</evidence>
<dbReference type="PIRSF" id="PIRSF015589">
    <property type="entry name" value="PP_kinase"/>
    <property type="match status" value="1"/>
</dbReference>
<accession>A0AA49JVG5</accession>
<dbReference type="InterPro" id="IPR025198">
    <property type="entry name" value="PPK_N_dom"/>
</dbReference>
<dbReference type="GO" id="GO:0009358">
    <property type="term" value="C:polyphosphate kinase complex"/>
    <property type="evidence" value="ECO:0007669"/>
    <property type="project" value="InterPro"/>
</dbReference>
<organism evidence="16 17">
    <name type="scientific">Pseudogemmatithrix spongiicola</name>
    <dbReference type="NCBI Taxonomy" id="3062599"/>
    <lineage>
        <taxon>Bacteria</taxon>
        <taxon>Pseudomonadati</taxon>
        <taxon>Gemmatimonadota</taxon>
        <taxon>Gemmatimonadia</taxon>
        <taxon>Gemmatimonadales</taxon>
        <taxon>Gemmatimonadaceae</taxon>
        <taxon>Pseudogemmatithrix</taxon>
    </lineage>
</organism>
<dbReference type="HAMAP" id="MF_00347">
    <property type="entry name" value="Polyphosphate_kinase"/>
    <property type="match status" value="1"/>
</dbReference>
<feature type="domain" description="Polyphosphate kinase N-terminal" evidence="12">
    <location>
        <begin position="11"/>
        <end position="116"/>
    </location>
</feature>
<dbReference type="PANTHER" id="PTHR30218:SF0">
    <property type="entry name" value="POLYPHOSPHATE KINASE"/>
    <property type="match status" value="1"/>
</dbReference>
<comment type="PTM">
    <text evidence="8 9">An intermediate of this reaction is the autophosphorylated ppk in which a phosphate is covalently linked to a histidine residue through a N-P bond.</text>
</comment>
<reference evidence="16" key="1">
    <citation type="submission" date="2023-07" db="EMBL/GenBank/DDBJ databases">
        <authorList>
            <person name="Haufschild T."/>
            <person name="Kallscheuer N."/>
            <person name="Hammer J."/>
            <person name="Kohn T."/>
            <person name="Kabuu M."/>
            <person name="Jogler M."/>
            <person name="Wohfarth N."/>
            <person name="Heuer A."/>
            <person name="Rohde M."/>
            <person name="van Teeseling M.C.F."/>
            <person name="Jogler C."/>
        </authorList>
    </citation>
    <scope>NUCLEOTIDE SEQUENCE</scope>
    <source>
        <strain evidence="15">Strain 138</strain>
        <strain evidence="16">Strain 318</strain>
    </source>
</reference>
<dbReference type="InterPro" id="IPR041108">
    <property type="entry name" value="PP_kinase_C_1"/>
</dbReference>
<comment type="cofactor">
    <cofactor evidence="8">
        <name>Mg(2+)</name>
        <dbReference type="ChEBI" id="CHEBI:18420"/>
    </cofactor>
</comment>
<feature type="binding site" evidence="8">
    <location>
        <position position="572"/>
    </location>
    <ligand>
        <name>ATP</name>
        <dbReference type="ChEBI" id="CHEBI:30616"/>
    </ligand>
</feature>
<dbReference type="CDD" id="cd09168">
    <property type="entry name" value="PLDc_PaPPK1_C2_like"/>
    <property type="match status" value="1"/>
</dbReference>
<dbReference type="Pfam" id="PF02503">
    <property type="entry name" value="PP_kinase"/>
    <property type="match status" value="1"/>
</dbReference>
<evidence type="ECO:0000313" key="15">
    <source>
        <dbReference type="EMBL" id="WKW12772.1"/>
    </source>
</evidence>
<keyword evidence="1 8" id="KW-0597">Phosphoprotein</keyword>
<dbReference type="InterPro" id="IPR036830">
    <property type="entry name" value="PP_kinase_middle_dom_sf"/>
</dbReference>
<feature type="binding site" evidence="8">
    <location>
        <position position="600"/>
    </location>
    <ligand>
        <name>ATP</name>
        <dbReference type="ChEBI" id="CHEBI:30616"/>
    </ligand>
</feature>
<dbReference type="Gene3D" id="1.20.58.310">
    <property type="entry name" value="Polyphosphate kinase N-terminal domain"/>
    <property type="match status" value="1"/>
</dbReference>
<dbReference type="Pfam" id="PF17941">
    <property type="entry name" value="PP_kinase_C_1"/>
    <property type="match status" value="1"/>
</dbReference>
<feature type="binding site" evidence="8">
    <location>
        <position position="49"/>
    </location>
    <ligand>
        <name>ATP</name>
        <dbReference type="ChEBI" id="CHEBI:30616"/>
    </ligand>
</feature>
<feature type="domain" description="Polyphosphate kinase middle" evidence="11">
    <location>
        <begin position="126"/>
        <end position="310"/>
    </location>
</feature>
<comment type="function">
    <text evidence="8 9">Catalyzes the reversible transfer of the terminal phosphate of ATP to form a long-chain polyphosphate (polyP).</text>
</comment>
<evidence type="ECO:0000256" key="2">
    <source>
        <dbReference type="ARBA" id="ARBA00022679"/>
    </source>
</evidence>
<evidence type="ECO:0000313" key="17">
    <source>
        <dbReference type="Proteomes" id="UP001229955"/>
    </source>
</evidence>
<dbReference type="InterPro" id="IPR036832">
    <property type="entry name" value="PPK_N_dom_sf"/>
</dbReference>
<dbReference type="RefSeq" id="WP_367885649.1">
    <property type="nucleotide sequence ID" value="NZ_CP130612.1"/>
</dbReference>
<dbReference type="NCBIfam" id="NF003921">
    <property type="entry name" value="PRK05443.2-2"/>
    <property type="match status" value="1"/>
</dbReference>
<feature type="domain" description="Polyphosphate kinase C-terminal" evidence="13">
    <location>
        <begin position="511"/>
        <end position="673"/>
    </location>
</feature>
<evidence type="ECO:0000256" key="10">
    <source>
        <dbReference type="SAM" id="MobiDB-lite"/>
    </source>
</evidence>
<evidence type="ECO:0000259" key="12">
    <source>
        <dbReference type="Pfam" id="PF13089"/>
    </source>
</evidence>
<evidence type="ECO:0000256" key="7">
    <source>
        <dbReference type="ARBA" id="ARBA00022842"/>
    </source>
</evidence>
<sequence>MIPLASKNPAFLNRELSWLEFNARVLHEAEDERTPLLERVKFLSIYGSNLDEFFMVRVAGLRRQLSAGVLQTPSDGLTPAEQLDLIDLRVRELDARARSLLHGTLLPALADVGVRVLDPRTLEDDERAAIGTYYEDTVFPVLTPLAVDPGHPFPYISNLSLSLAVELRDPEKGDIRFARVKVPKSLPRWVPTGRPNSFVALERLIAARLDTLFPGMEILGAWTFRITRYSDLEISHTEEPEDLLATIEEQLFQRRFGEVVRLEVEEGTPAHLQELLLDEIRGSEAPEMAPLTSRELHIPGPMLDLSDLMPLSSLDFPEHREPPLIPAVPPELRDTTRSIFDVVREQEILVHHPFDSFGASVETFIESAARDEHVLAIKMTLYRTSGDGAIVQALTEAAQRGKQVAVLVELQARFDEINNIAWARTLESFGVHVVYGLPGLKTHTKTALVVRKEADGIRRYVHIGTGNYNTRTARIYTDLGLITCDEAIGADISELFNSLTGYSRQREYRRLIVAPVNMRGRIMDLITRETAHGRAGRGGRIIAKMNALVDSQIIEALYEASQAGVEIDLIIRGICCLRPGVVGLSERIRVISIIGRFLEHSRIWMFGNDGAPEYYFGSADWMPRNLDRRVEVVTPVEHALFKKRLQSVLEVCLADNRQAWDLQPDGTYVQRHPEPGRGERATHRMLLRDSWGGSRESGAFVFETSALRREGGAPGRPPSSTAEFRAFAG</sequence>
<proteinExistence type="inferred from homology"/>
<dbReference type="FunFam" id="3.30.870.10:FF:000001">
    <property type="entry name" value="Polyphosphate kinase"/>
    <property type="match status" value="1"/>
</dbReference>
<accession>A0AA49K1C4</accession>
<evidence type="ECO:0000313" key="16">
    <source>
        <dbReference type="EMBL" id="WKW15679.1"/>
    </source>
</evidence>
<name>A0AA49K1C4_9BACT</name>
<evidence type="ECO:0000259" key="14">
    <source>
        <dbReference type="Pfam" id="PF17941"/>
    </source>
</evidence>